<protein>
    <recommendedName>
        <fullName evidence="4">Transmembrane protein</fullName>
    </recommendedName>
</protein>
<dbReference type="AlphaFoldDB" id="A0A8H6WKM2"/>
<evidence type="ECO:0008006" key="4">
    <source>
        <dbReference type="Google" id="ProtNLM"/>
    </source>
</evidence>
<keyword evidence="1" id="KW-0812">Transmembrane</keyword>
<feature type="transmembrane region" description="Helical" evidence="1">
    <location>
        <begin position="69"/>
        <end position="91"/>
    </location>
</feature>
<feature type="transmembrane region" description="Helical" evidence="1">
    <location>
        <begin position="135"/>
        <end position="157"/>
    </location>
</feature>
<evidence type="ECO:0000313" key="3">
    <source>
        <dbReference type="Proteomes" id="UP000613580"/>
    </source>
</evidence>
<keyword evidence="3" id="KW-1185">Reference proteome</keyword>
<evidence type="ECO:0000313" key="2">
    <source>
        <dbReference type="EMBL" id="KAF7320551.1"/>
    </source>
</evidence>
<reference evidence="2" key="1">
    <citation type="submission" date="2020-05" db="EMBL/GenBank/DDBJ databases">
        <title>Mycena genomes resolve the evolution of fungal bioluminescence.</title>
        <authorList>
            <person name="Tsai I.J."/>
        </authorList>
    </citation>
    <scope>NUCLEOTIDE SEQUENCE</scope>
    <source>
        <strain evidence="2">110903Hualien_Pintung</strain>
    </source>
</reference>
<comment type="caution">
    <text evidence="2">The sequence shown here is derived from an EMBL/GenBank/DDBJ whole genome shotgun (WGS) entry which is preliminary data.</text>
</comment>
<name>A0A8H6WKM2_MYCCL</name>
<evidence type="ECO:0000256" key="1">
    <source>
        <dbReference type="SAM" id="Phobius"/>
    </source>
</evidence>
<gene>
    <name evidence="2" type="ORF">HMN09_00139000</name>
</gene>
<keyword evidence="1" id="KW-0472">Membrane</keyword>
<sequence length="198" mass="21196">MPTMSANPNAPTMLAQHYVPLTAVDEKARLAAHEHDLLDEGATHAQWSHSSSHDSHSHCKCHNARLRRFLLPALVVLLSLLGVGALMYASVFSSGWGAESVQDVFEGLWAAKRAVVDGDGDSTSGNGSTFTKHKLYLIVVFVGLFVVLILGIILSAWCCRESFENPLCCPCYLCACCGGLACLECIACGLCVEGAEQV</sequence>
<keyword evidence="1" id="KW-1133">Transmembrane helix</keyword>
<accession>A0A8H6WKM2</accession>
<dbReference type="EMBL" id="JACAZE010000002">
    <property type="protein sequence ID" value="KAF7320551.1"/>
    <property type="molecule type" value="Genomic_DNA"/>
</dbReference>
<dbReference type="Proteomes" id="UP000613580">
    <property type="component" value="Unassembled WGS sequence"/>
</dbReference>
<organism evidence="2 3">
    <name type="scientific">Mycena chlorophos</name>
    <name type="common">Agaric fungus</name>
    <name type="synonym">Agaricus chlorophos</name>
    <dbReference type="NCBI Taxonomy" id="658473"/>
    <lineage>
        <taxon>Eukaryota</taxon>
        <taxon>Fungi</taxon>
        <taxon>Dikarya</taxon>
        <taxon>Basidiomycota</taxon>
        <taxon>Agaricomycotina</taxon>
        <taxon>Agaricomycetes</taxon>
        <taxon>Agaricomycetidae</taxon>
        <taxon>Agaricales</taxon>
        <taxon>Marasmiineae</taxon>
        <taxon>Mycenaceae</taxon>
        <taxon>Mycena</taxon>
    </lineage>
</organism>
<proteinExistence type="predicted"/>